<name>A0ACB7RPA5_HYAAI</name>
<evidence type="ECO:0000313" key="2">
    <source>
        <dbReference type="Proteomes" id="UP000821845"/>
    </source>
</evidence>
<comment type="caution">
    <text evidence="1">The sequence shown here is derived from an EMBL/GenBank/DDBJ whole genome shotgun (WGS) entry which is preliminary data.</text>
</comment>
<gene>
    <name evidence="1" type="ORF">HPB50_002133</name>
</gene>
<dbReference type="Proteomes" id="UP000821845">
    <property type="component" value="Chromosome 8"/>
</dbReference>
<sequence length="250" mass="28570">MERIGRRSHRKSTQSNSTPAPQGEDYIVEKVLDRREWQGKLQYLLKWKGYPASENTWEPEENLHCPDLIGQFLKKQKQKAKSERRQPGASKMKDDEDEPSGTKKEQDQGVVAKPRGFDRGLEPDRIIGATESSDDPKIKQNTQADVEPQPVDTENGVSDMQPDPQIPAPFQPESTQADRHAISYTPMLTDLSEKCFILKFNINGESHYELDVWPELPNDETGIPKCLEKFNQLVGKGKFVYEFYKTNCDS</sequence>
<evidence type="ECO:0000313" key="1">
    <source>
        <dbReference type="EMBL" id="KAH6923511.1"/>
    </source>
</evidence>
<dbReference type="EMBL" id="CM023488">
    <property type="protein sequence ID" value="KAH6923511.1"/>
    <property type="molecule type" value="Genomic_DNA"/>
</dbReference>
<proteinExistence type="predicted"/>
<organism evidence="1 2">
    <name type="scientific">Hyalomma asiaticum</name>
    <name type="common">Tick</name>
    <dbReference type="NCBI Taxonomy" id="266040"/>
    <lineage>
        <taxon>Eukaryota</taxon>
        <taxon>Metazoa</taxon>
        <taxon>Ecdysozoa</taxon>
        <taxon>Arthropoda</taxon>
        <taxon>Chelicerata</taxon>
        <taxon>Arachnida</taxon>
        <taxon>Acari</taxon>
        <taxon>Parasitiformes</taxon>
        <taxon>Ixodida</taxon>
        <taxon>Ixodoidea</taxon>
        <taxon>Ixodidae</taxon>
        <taxon>Hyalomminae</taxon>
        <taxon>Hyalomma</taxon>
    </lineage>
</organism>
<protein>
    <submittedName>
        <fullName evidence="1">Uncharacterized protein</fullName>
    </submittedName>
</protein>
<reference evidence="1" key="1">
    <citation type="submission" date="2020-05" db="EMBL/GenBank/DDBJ databases">
        <title>Large-scale comparative analyses of tick genomes elucidate their genetic diversity and vector capacities.</title>
        <authorList>
            <person name="Jia N."/>
            <person name="Wang J."/>
            <person name="Shi W."/>
            <person name="Du L."/>
            <person name="Sun Y."/>
            <person name="Zhan W."/>
            <person name="Jiang J."/>
            <person name="Wang Q."/>
            <person name="Zhang B."/>
            <person name="Ji P."/>
            <person name="Sakyi L.B."/>
            <person name="Cui X."/>
            <person name="Yuan T."/>
            <person name="Jiang B."/>
            <person name="Yang W."/>
            <person name="Lam T.T.-Y."/>
            <person name="Chang Q."/>
            <person name="Ding S."/>
            <person name="Wang X."/>
            <person name="Zhu J."/>
            <person name="Ruan X."/>
            <person name="Zhao L."/>
            <person name="Wei J."/>
            <person name="Que T."/>
            <person name="Du C."/>
            <person name="Cheng J."/>
            <person name="Dai P."/>
            <person name="Han X."/>
            <person name="Huang E."/>
            <person name="Gao Y."/>
            <person name="Liu J."/>
            <person name="Shao H."/>
            <person name="Ye R."/>
            <person name="Li L."/>
            <person name="Wei W."/>
            <person name="Wang X."/>
            <person name="Wang C."/>
            <person name="Yang T."/>
            <person name="Huo Q."/>
            <person name="Li W."/>
            <person name="Guo W."/>
            <person name="Chen H."/>
            <person name="Zhou L."/>
            <person name="Ni X."/>
            <person name="Tian J."/>
            <person name="Zhou Y."/>
            <person name="Sheng Y."/>
            <person name="Liu T."/>
            <person name="Pan Y."/>
            <person name="Xia L."/>
            <person name="Li J."/>
            <person name="Zhao F."/>
            <person name="Cao W."/>
        </authorList>
    </citation>
    <scope>NUCLEOTIDE SEQUENCE</scope>
    <source>
        <strain evidence="1">Hyas-2018</strain>
    </source>
</reference>
<accession>A0ACB7RPA5</accession>
<keyword evidence="2" id="KW-1185">Reference proteome</keyword>